<keyword evidence="3" id="KW-1185">Reference proteome</keyword>
<name>A0ABW5XIE9_9SPHI</name>
<dbReference type="InterPro" id="IPR021257">
    <property type="entry name" value="DUF2809"/>
</dbReference>
<keyword evidence="1" id="KW-1133">Transmembrane helix</keyword>
<dbReference type="Pfam" id="PF10990">
    <property type="entry name" value="DUF2809"/>
    <property type="match status" value="1"/>
</dbReference>
<keyword evidence="1" id="KW-0472">Membrane</keyword>
<feature type="transmembrane region" description="Helical" evidence="1">
    <location>
        <begin position="97"/>
        <end position="119"/>
    </location>
</feature>
<organism evidence="2 3">
    <name type="scientific">Mucilaginibacter antarcticus</name>
    <dbReference type="NCBI Taxonomy" id="1855725"/>
    <lineage>
        <taxon>Bacteria</taxon>
        <taxon>Pseudomonadati</taxon>
        <taxon>Bacteroidota</taxon>
        <taxon>Sphingobacteriia</taxon>
        <taxon>Sphingobacteriales</taxon>
        <taxon>Sphingobacteriaceae</taxon>
        <taxon>Mucilaginibacter</taxon>
    </lineage>
</organism>
<proteinExistence type="predicted"/>
<feature type="transmembrane region" description="Helical" evidence="1">
    <location>
        <begin position="57"/>
        <end position="77"/>
    </location>
</feature>
<dbReference type="RefSeq" id="WP_377123054.1">
    <property type="nucleotide sequence ID" value="NZ_JBHUHN010000001.1"/>
</dbReference>
<feature type="transmembrane region" description="Helical" evidence="1">
    <location>
        <begin position="28"/>
        <end position="50"/>
    </location>
</feature>
<evidence type="ECO:0000313" key="2">
    <source>
        <dbReference type="EMBL" id="MFD2863485.1"/>
    </source>
</evidence>
<protein>
    <submittedName>
        <fullName evidence="2">DUF2809 domain-containing protein</fullName>
    </submittedName>
</protein>
<feature type="transmembrane region" description="Helical" evidence="1">
    <location>
        <begin position="5"/>
        <end position="22"/>
    </location>
</feature>
<evidence type="ECO:0000313" key="3">
    <source>
        <dbReference type="Proteomes" id="UP001597601"/>
    </source>
</evidence>
<dbReference type="EMBL" id="JBHUON010000002">
    <property type="protein sequence ID" value="MFD2863485.1"/>
    <property type="molecule type" value="Genomic_DNA"/>
</dbReference>
<keyword evidence="1" id="KW-0812">Transmembrane</keyword>
<sequence>MLKARLIYLGLIVITVITGLITRELSSVIPLFIGDILWGLTAFLLMRFLFIKKSLQFAVVISGIYVTLTELSQLYHAPWIDKIRPTFIGRVMLGETFLLTDILCYFIGIGLGILIELSLRTLVRSMYPELD</sequence>
<evidence type="ECO:0000256" key="1">
    <source>
        <dbReference type="SAM" id="Phobius"/>
    </source>
</evidence>
<dbReference type="Proteomes" id="UP001597601">
    <property type="component" value="Unassembled WGS sequence"/>
</dbReference>
<reference evidence="3" key="1">
    <citation type="journal article" date="2019" name="Int. J. Syst. Evol. Microbiol.">
        <title>The Global Catalogue of Microorganisms (GCM) 10K type strain sequencing project: providing services to taxonomists for standard genome sequencing and annotation.</title>
        <authorList>
            <consortium name="The Broad Institute Genomics Platform"/>
            <consortium name="The Broad Institute Genome Sequencing Center for Infectious Disease"/>
            <person name="Wu L."/>
            <person name="Ma J."/>
        </authorList>
    </citation>
    <scope>NUCLEOTIDE SEQUENCE [LARGE SCALE GENOMIC DNA]</scope>
    <source>
        <strain evidence="3">KCTC 52232</strain>
    </source>
</reference>
<gene>
    <name evidence="2" type="ORF">ACFSYC_02190</name>
</gene>
<comment type="caution">
    <text evidence="2">The sequence shown here is derived from an EMBL/GenBank/DDBJ whole genome shotgun (WGS) entry which is preliminary data.</text>
</comment>
<accession>A0ABW5XIE9</accession>